<feature type="compositionally biased region" description="Basic and acidic residues" evidence="1">
    <location>
        <begin position="207"/>
        <end position="217"/>
    </location>
</feature>
<evidence type="ECO:0000313" key="3">
    <source>
        <dbReference type="Proteomes" id="UP000738325"/>
    </source>
</evidence>
<name>A0A9P6R6T1_9FUNG</name>
<dbReference type="InterPro" id="IPR011333">
    <property type="entry name" value="SKP1/BTB/POZ_sf"/>
</dbReference>
<sequence length="526" mass="57963">MSDSPSTEGSVSTVGADRPTTITTNTDMNTNTPSNSDIVLVLTQARLKSYSPKYRSAVTARDRRFIVVCSEAANGETRVDLGTVGEKTYDGFDYVSVLDTSNTVLTLNIVGIKTWRGISIFVEKGVIQKEGRYEFKLAFRSTSTTLPLKKNAIYPVPTICYPTYLLPFSGWAKKVPIPGPQAVPQSSATNLAKLVQAPTGSSTSKADPTKLELKQDPAEPSSGSCSVLGFASLAAFMDTAHQQFQTIKLGPPNSISSEETNNNEGGYDVQFYHHDPVSKTNNVIGAHRSILSAYSVLSQFVDRTEALTRQAANEMHLTFLRPFPSVSQEQQLRQPELLQKRPIIVNVSDFPFPTFRALVSYVYTKDIMSILLNISALELTYTLTALQDAEKEETIAKAAVESSSIETTAPTATTTTSTSTTLFIDELLLLTHMFEVRELFEMCVELTKMAITVENVVQVLVHLGTQFKEIKPHAMAFIKEHYHEVFGGLQGNPFKQLMGQKDGFQLMAEIMQMMATTKALETETNR</sequence>
<dbReference type="EMBL" id="JAAAIP010000739">
    <property type="protein sequence ID" value="KAG0313152.1"/>
    <property type="molecule type" value="Genomic_DNA"/>
</dbReference>
<proteinExistence type="predicted"/>
<comment type="caution">
    <text evidence="2">The sequence shown here is derived from an EMBL/GenBank/DDBJ whole genome shotgun (WGS) entry which is preliminary data.</text>
</comment>
<gene>
    <name evidence="2" type="ORF">BGZ99_009040</name>
</gene>
<feature type="region of interest" description="Disordered" evidence="1">
    <location>
        <begin position="196"/>
        <end position="222"/>
    </location>
</feature>
<evidence type="ECO:0008006" key="4">
    <source>
        <dbReference type="Google" id="ProtNLM"/>
    </source>
</evidence>
<evidence type="ECO:0000313" key="2">
    <source>
        <dbReference type="EMBL" id="KAG0313152.1"/>
    </source>
</evidence>
<keyword evidence="3" id="KW-1185">Reference proteome</keyword>
<feature type="compositionally biased region" description="Polar residues" evidence="1">
    <location>
        <begin position="1"/>
        <end position="13"/>
    </location>
</feature>
<dbReference type="Gene3D" id="3.30.710.10">
    <property type="entry name" value="Potassium Channel Kv1.1, Chain A"/>
    <property type="match status" value="1"/>
</dbReference>
<feature type="compositionally biased region" description="Low complexity" evidence="1">
    <location>
        <begin position="20"/>
        <end position="32"/>
    </location>
</feature>
<accession>A0A9P6R6T1</accession>
<dbReference type="Proteomes" id="UP000738325">
    <property type="component" value="Unassembled WGS sequence"/>
</dbReference>
<feature type="region of interest" description="Disordered" evidence="1">
    <location>
        <begin position="1"/>
        <end position="33"/>
    </location>
</feature>
<organism evidence="2 3">
    <name type="scientific">Dissophora globulifera</name>
    <dbReference type="NCBI Taxonomy" id="979702"/>
    <lineage>
        <taxon>Eukaryota</taxon>
        <taxon>Fungi</taxon>
        <taxon>Fungi incertae sedis</taxon>
        <taxon>Mucoromycota</taxon>
        <taxon>Mortierellomycotina</taxon>
        <taxon>Mortierellomycetes</taxon>
        <taxon>Mortierellales</taxon>
        <taxon>Mortierellaceae</taxon>
        <taxon>Dissophora</taxon>
    </lineage>
</organism>
<dbReference type="OrthoDB" id="2449830at2759"/>
<dbReference type="AlphaFoldDB" id="A0A9P6R6T1"/>
<dbReference type="PANTHER" id="PTHR24413">
    <property type="entry name" value="SPECKLE-TYPE POZ PROTEIN"/>
    <property type="match status" value="1"/>
</dbReference>
<evidence type="ECO:0000256" key="1">
    <source>
        <dbReference type="SAM" id="MobiDB-lite"/>
    </source>
</evidence>
<protein>
    <recommendedName>
        <fullName evidence="4">BTB domain-containing protein</fullName>
    </recommendedName>
</protein>
<reference evidence="2" key="1">
    <citation type="journal article" date="2020" name="Fungal Divers.">
        <title>Resolving the Mortierellaceae phylogeny through synthesis of multi-gene phylogenetics and phylogenomics.</title>
        <authorList>
            <person name="Vandepol N."/>
            <person name="Liber J."/>
            <person name="Desiro A."/>
            <person name="Na H."/>
            <person name="Kennedy M."/>
            <person name="Barry K."/>
            <person name="Grigoriev I.V."/>
            <person name="Miller A.N."/>
            <person name="O'Donnell K."/>
            <person name="Stajich J.E."/>
            <person name="Bonito G."/>
        </authorList>
    </citation>
    <scope>NUCLEOTIDE SEQUENCE</scope>
    <source>
        <strain evidence="2">REB-010B</strain>
    </source>
</reference>